<evidence type="ECO:0000313" key="3">
    <source>
        <dbReference type="Proteomes" id="UP001262582"/>
    </source>
</evidence>
<dbReference type="InterPro" id="IPR005025">
    <property type="entry name" value="FMN_Rdtase-like_dom"/>
</dbReference>
<dbReference type="InterPro" id="IPR029039">
    <property type="entry name" value="Flavoprotein-like_sf"/>
</dbReference>
<protein>
    <submittedName>
        <fullName evidence="2">NAD(P)H-dependent oxidoreductase</fullName>
    </submittedName>
</protein>
<proteinExistence type="predicted"/>
<dbReference type="EMBL" id="JAVRHK010000016">
    <property type="protein sequence ID" value="MDT0678115.1"/>
    <property type="molecule type" value="Genomic_DNA"/>
</dbReference>
<dbReference type="RefSeq" id="WP_311504452.1">
    <property type="nucleotide sequence ID" value="NZ_JAVRHK010000016.1"/>
</dbReference>
<comment type="caution">
    <text evidence="2">The sequence shown here is derived from an EMBL/GenBank/DDBJ whole genome shotgun (WGS) entry which is preliminary data.</text>
</comment>
<dbReference type="SUPFAM" id="SSF52218">
    <property type="entry name" value="Flavoproteins"/>
    <property type="match status" value="1"/>
</dbReference>
<dbReference type="Pfam" id="PF03358">
    <property type="entry name" value="FMN_red"/>
    <property type="match status" value="1"/>
</dbReference>
<evidence type="ECO:0000313" key="2">
    <source>
        <dbReference type="EMBL" id="MDT0678115.1"/>
    </source>
</evidence>
<name>A0ABU3D9A0_9FLAO</name>
<feature type="domain" description="NADPH-dependent FMN reductase-like" evidence="1">
    <location>
        <begin position="6"/>
        <end position="153"/>
    </location>
</feature>
<evidence type="ECO:0000259" key="1">
    <source>
        <dbReference type="Pfam" id="PF03358"/>
    </source>
</evidence>
<sequence length="216" mass="23793">MALKALFLNCTLKKSPATSNTGAFIKNAEKFFHELNVNTEVVRVVDYDVKFGNTSDEGQGDAWPTVLQKVKAADMLIIATPIWRGDRSAVAKLVAERFDGIMEEANDENGQFPTYNKVAGVMVDGNEDGAKKAISSITFDLSEHGFSIPVNGFTYYVGKAGPGPSYIEAEGDKHEFTNNMILLMVHNMVHLAKALKENPYPTQVNKLEEKAKKMSE</sequence>
<dbReference type="Proteomes" id="UP001262582">
    <property type="component" value="Unassembled WGS sequence"/>
</dbReference>
<organism evidence="2 3">
    <name type="scientific">Autumnicola musiva</name>
    <dbReference type="NCBI Taxonomy" id="3075589"/>
    <lineage>
        <taxon>Bacteria</taxon>
        <taxon>Pseudomonadati</taxon>
        <taxon>Bacteroidota</taxon>
        <taxon>Flavobacteriia</taxon>
        <taxon>Flavobacteriales</taxon>
        <taxon>Flavobacteriaceae</taxon>
        <taxon>Autumnicola</taxon>
    </lineage>
</organism>
<gene>
    <name evidence="2" type="ORF">RM539_16150</name>
</gene>
<reference evidence="2 3" key="1">
    <citation type="submission" date="2023-09" db="EMBL/GenBank/DDBJ databases">
        <authorList>
            <person name="Rey-Velasco X."/>
        </authorList>
    </citation>
    <scope>NUCLEOTIDE SEQUENCE [LARGE SCALE GENOMIC DNA]</scope>
    <source>
        <strain evidence="2 3">F117</strain>
    </source>
</reference>
<keyword evidence="3" id="KW-1185">Reference proteome</keyword>
<dbReference type="Gene3D" id="3.40.50.360">
    <property type="match status" value="1"/>
</dbReference>
<accession>A0ABU3D9A0</accession>